<reference evidence="5 6" key="1">
    <citation type="submission" date="2020-03" db="EMBL/GenBank/DDBJ databases">
        <authorList>
            <person name="Sun Q."/>
        </authorList>
    </citation>
    <scope>NUCLEOTIDE SEQUENCE [LARGE SCALE GENOMIC DNA]</scope>
    <source>
        <strain evidence="5 6">JC162</strain>
    </source>
</reference>
<dbReference type="Pfam" id="PF00701">
    <property type="entry name" value="DHDPS"/>
    <property type="match status" value="1"/>
</dbReference>
<dbReference type="SUPFAM" id="SSF51569">
    <property type="entry name" value="Aldolase"/>
    <property type="match status" value="1"/>
</dbReference>
<evidence type="ECO:0000256" key="3">
    <source>
        <dbReference type="PIRNR" id="PIRNR001365"/>
    </source>
</evidence>
<dbReference type="AlphaFoldDB" id="A0A848EFY0"/>
<dbReference type="EMBL" id="JABBKX010000004">
    <property type="protein sequence ID" value="NMJ42268.1"/>
    <property type="molecule type" value="Genomic_DNA"/>
</dbReference>
<evidence type="ECO:0000256" key="1">
    <source>
        <dbReference type="ARBA" id="ARBA00007592"/>
    </source>
</evidence>
<dbReference type="GO" id="GO:0008840">
    <property type="term" value="F:4-hydroxy-tetrahydrodipicolinate synthase activity"/>
    <property type="evidence" value="ECO:0007669"/>
    <property type="project" value="TreeGrafter"/>
</dbReference>
<evidence type="ECO:0000313" key="6">
    <source>
        <dbReference type="Proteomes" id="UP000548582"/>
    </source>
</evidence>
<evidence type="ECO:0000256" key="2">
    <source>
        <dbReference type="ARBA" id="ARBA00023239"/>
    </source>
</evidence>
<dbReference type="PANTHER" id="PTHR12128">
    <property type="entry name" value="DIHYDRODIPICOLINATE SYNTHASE"/>
    <property type="match status" value="1"/>
</dbReference>
<dbReference type="GO" id="GO:0005829">
    <property type="term" value="C:cytosol"/>
    <property type="evidence" value="ECO:0007669"/>
    <property type="project" value="TreeGrafter"/>
</dbReference>
<keyword evidence="6" id="KW-1185">Reference proteome</keyword>
<evidence type="ECO:0000313" key="5">
    <source>
        <dbReference type="EMBL" id="NMJ42268.1"/>
    </source>
</evidence>
<organism evidence="5 6">
    <name type="scientific">Neoroseomonas marina</name>
    <dbReference type="NCBI Taxonomy" id="1232220"/>
    <lineage>
        <taxon>Bacteria</taxon>
        <taxon>Pseudomonadati</taxon>
        <taxon>Pseudomonadota</taxon>
        <taxon>Alphaproteobacteria</taxon>
        <taxon>Acetobacterales</taxon>
        <taxon>Acetobacteraceae</taxon>
        <taxon>Neoroseomonas</taxon>
    </lineage>
</organism>
<dbReference type="SMART" id="SM01130">
    <property type="entry name" value="DHDPS"/>
    <property type="match status" value="1"/>
</dbReference>
<proteinExistence type="inferred from homology"/>
<gene>
    <name evidence="5" type="ORF">GWK16_13525</name>
</gene>
<evidence type="ECO:0000256" key="4">
    <source>
        <dbReference type="PIRSR" id="PIRSR001365-2"/>
    </source>
</evidence>
<keyword evidence="2 3" id="KW-0456">Lyase</keyword>
<name>A0A848EFY0_9PROT</name>
<dbReference type="CDD" id="cd00408">
    <property type="entry name" value="DHDPS-like"/>
    <property type="match status" value="1"/>
</dbReference>
<protein>
    <submittedName>
        <fullName evidence="5">Dihydrodipicolinate synthase family protein</fullName>
    </submittedName>
</protein>
<dbReference type="InterPro" id="IPR013785">
    <property type="entry name" value="Aldolase_TIM"/>
</dbReference>
<dbReference type="Gene3D" id="3.20.20.70">
    <property type="entry name" value="Aldolase class I"/>
    <property type="match status" value="1"/>
</dbReference>
<comment type="similarity">
    <text evidence="1 3">Belongs to the DapA family.</text>
</comment>
<feature type="binding site" evidence="4">
    <location>
        <position position="214"/>
    </location>
    <ligand>
        <name>pyruvate</name>
        <dbReference type="ChEBI" id="CHEBI:15361"/>
    </ligand>
</feature>
<sequence length="309" mass="32889">MSMFDRSAKGVFVIAPTPFLPDGALDLASTDRMTDAFIAAGAAGMTILGVMGEAPKLTEAESLAFVDRVIKRSAGRIPVVVGASAPGFAQMKAIARGSMDLGAAGIMVSPTPGLKGDEAVISYIAQAMDVVDAPFVLQDYPQLTNVTMTAPMIARMAQDQRMVMLKAEDWPGLDKLTAIRRLEAEGKMPRVSILGGVGGQFLPEELARGADGIMTGYAFPEMLVNVCKLMWAGQRDAAQDLFDLHLPLIRTEVQPGLGLAIRKYVLKRRGIIAHDTLRAPGPKLTPETAAEVDYLLARLARTQPLAAAA</sequence>
<dbReference type="InterPro" id="IPR002220">
    <property type="entry name" value="DapA-like"/>
</dbReference>
<dbReference type="PIRSF" id="PIRSF001365">
    <property type="entry name" value="DHDPS"/>
    <property type="match status" value="1"/>
</dbReference>
<dbReference type="Proteomes" id="UP000548582">
    <property type="component" value="Unassembled WGS sequence"/>
</dbReference>
<comment type="caution">
    <text evidence="5">The sequence shown here is derived from an EMBL/GenBank/DDBJ whole genome shotgun (WGS) entry which is preliminary data.</text>
</comment>
<dbReference type="PANTHER" id="PTHR12128:SF66">
    <property type="entry name" value="4-HYDROXY-2-OXOGLUTARATE ALDOLASE, MITOCHONDRIAL"/>
    <property type="match status" value="1"/>
</dbReference>
<accession>A0A848EFY0</accession>